<gene>
    <name evidence="1" type="ORF">VTL71DRAFT_16573</name>
</gene>
<organism evidence="1 2">
    <name type="scientific">Oculimacula yallundae</name>
    <dbReference type="NCBI Taxonomy" id="86028"/>
    <lineage>
        <taxon>Eukaryota</taxon>
        <taxon>Fungi</taxon>
        <taxon>Dikarya</taxon>
        <taxon>Ascomycota</taxon>
        <taxon>Pezizomycotina</taxon>
        <taxon>Leotiomycetes</taxon>
        <taxon>Helotiales</taxon>
        <taxon>Ploettnerulaceae</taxon>
        <taxon>Oculimacula</taxon>
    </lineage>
</organism>
<accession>A0ABR4CEV2</accession>
<comment type="caution">
    <text evidence="1">The sequence shown here is derived from an EMBL/GenBank/DDBJ whole genome shotgun (WGS) entry which is preliminary data.</text>
</comment>
<evidence type="ECO:0000313" key="2">
    <source>
        <dbReference type="Proteomes" id="UP001595075"/>
    </source>
</evidence>
<dbReference type="Proteomes" id="UP001595075">
    <property type="component" value="Unassembled WGS sequence"/>
</dbReference>
<proteinExistence type="predicted"/>
<evidence type="ECO:0000313" key="1">
    <source>
        <dbReference type="EMBL" id="KAL2068475.1"/>
    </source>
</evidence>
<sequence length="199" mass="22536">MNHEIPTSHSCRICQRLVIDLGEKNDAWVERTLALRYEPHASEKARQGRQAFCELMTLRDGSQEHTIHIPANEIIFDFSMGELREAVDDHCLLLRYLKTGLLESDSPGPGCQPSDDYLLACFVDAEDLTFFTTTKSKVIQASSVLADEDSMFVMDPGSAWYHSKQTQTSLEVCVPAGEYEIAPWPIDRVLLTLCRHRSF</sequence>
<protein>
    <submittedName>
        <fullName evidence="1">Uncharacterized protein</fullName>
    </submittedName>
</protein>
<dbReference type="EMBL" id="JAZHXI010000009">
    <property type="protein sequence ID" value="KAL2068475.1"/>
    <property type="molecule type" value="Genomic_DNA"/>
</dbReference>
<name>A0ABR4CEV2_9HELO</name>
<keyword evidence="2" id="KW-1185">Reference proteome</keyword>
<reference evidence="1 2" key="1">
    <citation type="journal article" date="2024" name="Commun. Biol.">
        <title>Comparative genomic analysis of thermophilic fungi reveals convergent evolutionary adaptations and gene losses.</title>
        <authorList>
            <person name="Steindorff A.S."/>
            <person name="Aguilar-Pontes M.V."/>
            <person name="Robinson A.J."/>
            <person name="Andreopoulos B."/>
            <person name="LaButti K."/>
            <person name="Kuo A."/>
            <person name="Mondo S."/>
            <person name="Riley R."/>
            <person name="Otillar R."/>
            <person name="Haridas S."/>
            <person name="Lipzen A."/>
            <person name="Grimwood J."/>
            <person name="Schmutz J."/>
            <person name="Clum A."/>
            <person name="Reid I.D."/>
            <person name="Moisan M.C."/>
            <person name="Butler G."/>
            <person name="Nguyen T.T.M."/>
            <person name="Dewar K."/>
            <person name="Conant G."/>
            <person name="Drula E."/>
            <person name="Henrissat B."/>
            <person name="Hansel C."/>
            <person name="Singer S."/>
            <person name="Hutchinson M.I."/>
            <person name="de Vries R.P."/>
            <person name="Natvig D.O."/>
            <person name="Powell A.J."/>
            <person name="Tsang A."/>
            <person name="Grigoriev I.V."/>
        </authorList>
    </citation>
    <scope>NUCLEOTIDE SEQUENCE [LARGE SCALE GENOMIC DNA]</scope>
    <source>
        <strain evidence="1 2">CBS 494.80</strain>
    </source>
</reference>